<feature type="transmembrane region" description="Helical" evidence="7">
    <location>
        <begin position="96"/>
        <end position="123"/>
    </location>
</feature>
<feature type="domain" description="MARVEL" evidence="8">
    <location>
        <begin position="18"/>
        <end position="166"/>
    </location>
</feature>
<evidence type="ECO:0000256" key="4">
    <source>
        <dbReference type="ARBA" id="ARBA00022989"/>
    </source>
</evidence>
<evidence type="ECO:0000313" key="9">
    <source>
        <dbReference type="EMBL" id="THD23529.1"/>
    </source>
</evidence>
<evidence type="ECO:0000256" key="1">
    <source>
        <dbReference type="ARBA" id="ARBA00004141"/>
    </source>
</evidence>
<feature type="transmembrane region" description="Helical" evidence="7">
    <location>
        <begin position="24"/>
        <end position="42"/>
    </location>
</feature>
<dbReference type="PANTHER" id="PTHR10838">
    <property type="entry name" value="SYNAPTOGYRIN"/>
    <property type="match status" value="1"/>
</dbReference>
<keyword evidence="4 7" id="KW-1133">Transmembrane helix</keyword>
<evidence type="ECO:0000259" key="8">
    <source>
        <dbReference type="PROSITE" id="PS51225"/>
    </source>
</evidence>
<dbReference type="InterPro" id="IPR008253">
    <property type="entry name" value="Marvel"/>
</dbReference>
<feature type="transmembrane region" description="Helical" evidence="7">
    <location>
        <begin position="62"/>
        <end position="84"/>
    </location>
</feature>
<dbReference type="InterPro" id="IPR016579">
    <property type="entry name" value="Synaptogyrin"/>
</dbReference>
<keyword evidence="5 6" id="KW-0472">Membrane</keyword>
<dbReference type="GO" id="GO:0030672">
    <property type="term" value="C:synaptic vesicle membrane"/>
    <property type="evidence" value="ECO:0007669"/>
    <property type="project" value="TreeGrafter"/>
</dbReference>
<reference evidence="9" key="1">
    <citation type="submission" date="2019-03" db="EMBL/GenBank/DDBJ databases">
        <title>Improved annotation for the trematode Fasciola hepatica.</title>
        <authorList>
            <person name="Choi Y.-J."/>
            <person name="Martin J."/>
            <person name="Mitreva M."/>
        </authorList>
    </citation>
    <scope>NUCLEOTIDE SEQUENCE [LARGE SCALE GENOMIC DNA]</scope>
</reference>
<proteinExistence type="inferred from homology"/>
<dbReference type="PROSITE" id="PS51225">
    <property type="entry name" value="MARVEL"/>
    <property type="match status" value="1"/>
</dbReference>
<evidence type="ECO:0000256" key="3">
    <source>
        <dbReference type="ARBA" id="ARBA00022692"/>
    </source>
</evidence>
<evidence type="ECO:0000256" key="7">
    <source>
        <dbReference type="SAM" id="Phobius"/>
    </source>
</evidence>
<protein>
    <submittedName>
        <fullName evidence="9">Synaptogyrin</fullName>
    </submittedName>
</protein>
<feature type="transmembrane region" description="Helical" evidence="7">
    <location>
        <begin position="143"/>
        <end position="161"/>
    </location>
</feature>
<sequence length="247" mass="27430">MASLSLDFVPPRLEFMEYIRKPQVICRIIILVLAIIIVGVVRNDCQVYGKCLFGDDVSACGYALFLGSVTMVACIAFMILDLWVDNIPNTNARRTATLVDFVVVGCATFLWFVGFCLLCNRWQNTPETFLRDNDVSSTGPRVAIAFTFFSFLALGVLLYWVHLAYTAVRFLTPGTIPNDQNNFSAYADPSTHTYHGFTRDAEMLDPTQATHLDSDMSSYDHGKSGRAFVPQSTGGVFTGNLVEAYQP</sequence>
<dbReference type="Proteomes" id="UP000230066">
    <property type="component" value="Unassembled WGS sequence"/>
</dbReference>
<evidence type="ECO:0000256" key="2">
    <source>
        <dbReference type="ARBA" id="ARBA00010252"/>
    </source>
</evidence>
<comment type="similarity">
    <text evidence="2">Belongs to the synaptogyrin family.</text>
</comment>
<name>A0A4E0R513_FASHE</name>
<evidence type="ECO:0000313" key="10">
    <source>
        <dbReference type="Proteomes" id="UP000230066"/>
    </source>
</evidence>
<keyword evidence="3 6" id="KW-0812">Transmembrane</keyword>
<evidence type="ECO:0000256" key="6">
    <source>
        <dbReference type="PROSITE-ProRule" id="PRU00581"/>
    </source>
</evidence>
<gene>
    <name evidence="9" type="ORF">D915_005506</name>
</gene>
<accession>A0A4E0R513</accession>
<keyword evidence="10" id="KW-1185">Reference proteome</keyword>
<comment type="subcellular location">
    <subcellularLocation>
        <location evidence="1">Membrane</location>
        <topology evidence="1">Multi-pass membrane protein</topology>
    </subcellularLocation>
</comment>
<dbReference type="AlphaFoldDB" id="A0A4E0R513"/>
<evidence type="ECO:0000256" key="5">
    <source>
        <dbReference type="ARBA" id="ARBA00023136"/>
    </source>
</evidence>
<dbReference type="Pfam" id="PF01284">
    <property type="entry name" value="MARVEL"/>
    <property type="match status" value="1"/>
</dbReference>
<dbReference type="EMBL" id="JXXN02002095">
    <property type="protein sequence ID" value="THD23529.1"/>
    <property type="molecule type" value="Genomic_DNA"/>
</dbReference>
<comment type="caution">
    <text evidence="9">The sequence shown here is derived from an EMBL/GenBank/DDBJ whole genome shotgun (WGS) entry which is preliminary data.</text>
</comment>
<organism evidence="9 10">
    <name type="scientific">Fasciola hepatica</name>
    <name type="common">Liver fluke</name>
    <dbReference type="NCBI Taxonomy" id="6192"/>
    <lineage>
        <taxon>Eukaryota</taxon>
        <taxon>Metazoa</taxon>
        <taxon>Spiralia</taxon>
        <taxon>Lophotrochozoa</taxon>
        <taxon>Platyhelminthes</taxon>
        <taxon>Trematoda</taxon>
        <taxon>Digenea</taxon>
        <taxon>Plagiorchiida</taxon>
        <taxon>Echinostomata</taxon>
        <taxon>Echinostomatoidea</taxon>
        <taxon>Fasciolidae</taxon>
        <taxon>Fasciola</taxon>
    </lineage>
</organism>
<dbReference type="PANTHER" id="PTHR10838:SF20">
    <property type="entry name" value="SYNAPTOGYRIN"/>
    <property type="match status" value="1"/>
</dbReference>
<dbReference type="GO" id="GO:0031594">
    <property type="term" value="C:neuromuscular junction"/>
    <property type="evidence" value="ECO:0007669"/>
    <property type="project" value="TreeGrafter"/>
</dbReference>